<feature type="region of interest" description="Disordered" evidence="2">
    <location>
        <begin position="361"/>
        <end position="396"/>
    </location>
</feature>
<dbReference type="InterPro" id="IPR035437">
    <property type="entry name" value="SNase_OB-fold_sf"/>
</dbReference>
<dbReference type="PROSITE" id="PS50304">
    <property type="entry name" value="TUDOR"/>
    <property type="match status" value="1"/>
</dbReference>
<dbReference type="Pfam" id="PF00567">
    <property type="entry name" value="TUDOR"/>
    <property type="match status" value="1"/>
</dbReference>
<organism evidence="4">
    <name type="scientific">Cacopsylla melanoneura</name>
    <dbReference type="NCBI Taxonomy" id="428564"/>
    <lineage>
        <taxon>Eukaryota</taxon>
        <taxon>Metazoa</taxon>
        <taxon>Ecdysozoa</taxon>
        <taxon>Arthropoda</taxon>
        <taxon>Hexapoda</taxon>
        <taxon>Insecta</taxon>
        <taxon>Pterygota</taxon>
        <taxon>Neoptera</taxon>
        <taxon>Paraneoptera</taxon>
        <taxon>Hemiptera</taxon>
        <taxon>Sternorrhyncha</taxon>
        <taxon>Psylloidea</taxon>
        <taxon>Psyllidae</taxon>
        <taxon>Psyllinae</taxon>
        <taxon>Cacopsylla</taxon>
    </lineage>
</organism>
<feature type="compositionally biased region" description="Polar residues" evidence="2">
    <location>
        <begin position="361"/>
        <end position="380"/>
    </location>
</feature>
<accession>A0A8D8YXN7</accession>
<feature type="domain" description="Tudor" evidence="3">
    <location>
        <begin position="919"/>
        <end position="979"/>
    </location>
</feature>
<dbReference type="AlphaFoldDB" id="A0A8D8YXN7"/>
<evidence type="ECO:0000256" key="1">
    <source>
        <dbReference type="SAM" id="Coils"/>
    </source>
</evidence>
<evidence type="ECO:0000256" key="2">
    <source>
        <dbReference type="SAM" id="MobiDB-lite"/>
    </source>
</evidence>
<feature type="coiled-coil region" evidence="1">
    <location>
        <begin position="258"/>
        <end position="292"/>
    </location>
</feature>
<feature type="region of interest" description="Disordered" evidence="2">
    <location>
        <begin position="114"/>
        <end position="157"/>
    </location>
</feature>
<feature type="compositionally biased region" description="Low complexity" evidence="2">
    <location>
        <begin position="810"/>
        <end position="829"/>
    </location>
</feature>
<feature type="compositionally biased region" description="Polar residues" evidence="2">
    <location>
        <begin position="771"/>
        <end position="809"/>
    </location>
</feature>
<keyword evidence="1" id="KW-0175">Coiled coil</keyword>
<dbReference type="Gene3D" id="2.30.30.140">
    <property type="match status" value="1"/>
</dbReference>
<evidence type="ECO:0000259" key="3">
    <source>
        <dbReference type="PROSITE" id="PS50304"/>
    </source>
</evidence>
<feature type="compositionally biased region" description="Basic and acidic residues" evidence="2">
    <location>
        <begin position="571"/>
        <end position="580"/>
    </location>
</feature>
<evidence type="ECO:0000313" key="4">
    <source>
        <dbReference type="EMBL" id="CAG6736321.1"/>
    </source>
</evidence>
<dbReference type="Gene3D" id="2.40.50.90">
    <property type="match status" value="1"/>
</dbReference>
<feature type="compositionally biased region" description="Polar residues" evidence="2">
    <location>
        <begin position="1"/>
        <end position="31"/>
    </location>
</feature>
<dbReference type="EMBL" id="HBUF01398921">
    <property type="protein sequence ID" value="CAG6736321.1"/>
    <property type="molecule type" value="Transcribed_RNA"/>
</dbReference>
<proteinExistence type="predicted"/>
<dbReference type="PANTHER" id="PTHR22948">
    <property type="entry name" value="TUDOR DOMAIN CONTAINING PROTEIN"/>
    <property type="match status" value="1"/>
</dbReference>
<feature type="compositionally biased region" description="Basic and acidic residues" evidence="2">
    <location>
        <begin position="139"/>
        <end position="157"/>
    </location>
</feature>
<name>A0A8D8YXN7_9HEMI</name>
<dbReference type="InterPro" id="IPR050621">
    <property type="entry name" value="Tudor_domain_containing"/>
</dbReference>
<feature type="region of interest" description="Disordered" evidence="2">
    <location>
        <begin position="672"/>
        <end position="722"/>
    </location>
</feature>
<dbReference type="SMART" id="SM00333">
    <property type="entry name" value="TUDOR"/>
    <property type="match status" value="1"/>
</dbReference>
<feature type="compositionally biased region" description="Polar residues" evidence="2">
    <location>
        <begin position="114"/>
        <end position="126"/>
    </location>
</feature>
<feature type="region of interest" description="Disordered" evidence="2">
    <location>
        <begin position="1"/>
        <end position="41"/>
    </location>
</feature>
<feature type="region of interest" description="Disordered" evidence="2">
    <location>
        <begin position="537"/>
        <end position="580"/>
    </location>
</feature>
<feature type="compositionally biased region" description="Polar residues" evidence="2">
    <location>
        <begin position="387"/>
        <end position="396"/>
    </location>
</feature>
<dbReference type="PANTHER" id="PTHR22948:SF29">
    <property type="entry name" value="FI02030P-RELATED"/>
    <property type="match status" value="1"/>
</dbReference>
<feature type="compositionally biased region" description="Basic residues" evidence="2">
    <location>
        <begin position="698"/>
        <end position="711"/>
    </location>
</feature>
<feature type="region of interest" description="Disordered" evidence="2">
    <location>
        <begin position="456"/>
        <end position="478"/>
    </location>
</feature>
<feature type="region of interest" description="Disordered" evidence="2">
    <location>
        <begin position="738"/>
        <end position="844"/>
    </location>
</feature>
<dbReference type="InterPro" id="IPR002999">
    <property type="entry name" value="Tudor"/>
</dbReference>
<sequence length="1079" mass="122102">MQIKNANINSALETKSNANSVHEGNSDSSRYATPEPADGIDYNNVEEAMNQLVPDTFDKFDNSSDLIDLNNVYEDNMECRNNSHDIDLNTHKQIKFYDKPNNINKNESLIESNNRLKSDMSNSDLQIVSRGKPSNIDNIKNKESESHDLTNRDKESLNNHSGIVSVSKSYVSASLSVRRYLSNQNNCSTNTSASTVGLLSYEATASPEPELGDGPIPELEEDRVHRIITQASHDQSSPENHGRLSRNSNISCVSSEALAMVEQMLNKCNENIEQTNQKLSETLADIEVKELNVPRTNLTHGTKPLIEVKELNVPRTESSQVLNNNQMSQDKNNLMMKSYNNGERIVNRLKSPIPHVQALKNTNYKTNSDSNPSTSNQYKINSEHRPSSTNQISPNIPNTKQYISHIEYDPSKCTTNHFNSTSYPTNDNSPTYETNEKEDKTLSGIDENLNENLLVSSSESSARRGKLPPIMKKPPQRKPVKENLNTILTKMPVNEMEKQKMIEQFVHNSLQQAKQSGNLVNDDNNAYDTIRHRNNVRQEFCRTEQTSVHSESRRDNKGQGSNEQSQEYFEDEKSSEKRLNDLGGNKNVLYDSNLSQDLLPDYIDVNQLEPKDQARLNNQLETKVQDRMPNDQDKMIKYQKRLLMDDQDRLIENENGISPYNNNNNHMESKEEDIMPEDQDRAAKDHNRMPLSEELAVKKKTSYRGRPRKYSKYADDPAGPSLKSLAQKRNIFECLKPASNSNSADVSSEETSSDVPSKVRSSKTKPHKTEQQPNTLQNNTADKSNPGTLSTTSNTAHKLNSSGITNSKDNAAPRSSPSPSRVSNASSQSFITHKPGHKSEEAASRSKTQKWFWLTLQQETLLKSKAGKTIKVRVMRIPAVGEFYCQPVGVFPEYELGFKTLFFNSNTPQVYSQFKPMTSIRPGKLVMVCDPNSNKWYRSEVQDKVEGQDLFKVFFVDFGTEAFVPGNSIREIQPDYTQIPYQAIHCQLNNISVCPNAEFVESEDYIKYLKVWSDMLRVGQTHEVKIMEVDSNLVRVTLEDSGGFDMGELLALSCSTPFVELKSNRLQGAWTDYVFDYCE</sequence>
<dbReference type="GO" id="GO:0005737">
    <property type="term" value="C:cytoplasm"/>
    <property type="evidence" value="ECO:0007669"/>
    <property type="project" value="UniProtKB-ARBA"/>
</dbReference>
<feature type="compositionally biased region" description="Polar residues" evidence="2">
    <location>
        <begin position="558"/>
        <end position="567"/>
    </location>
</feature>
<feature type="compositionally biased region" description="Basic and acidic residues" evidence="2">
    <location>
        <begin position="672"/>
        <end position="688"/>
    </location>
</feature>
<reference evidence="4" key="1">
    <citation type="submission" date="2021-05" db="EMBL/GenBank/DDBJ databases">
        <authorList>
            <person name="Alioto T."/>
            <person name="Alioto T."/>
            <person name="Gomez Garrido J."/>
        </authorList>
    </citation>
    <scope>NUCLEOTIDE SEQUENCE</scope>
</reference>
<protein>
    <recommendedName>
        <fullName evidence="3">Tudor domain-containing protein</fullName>
    </recommendedName>
</protein>
<dbReference type="SUPFAM" id="SSF63748">
    <property type="entry name" value="Tudor/PWWP/MBT"/>
    <property type="match status" value="1"/>
</dbReference>